<dbReference type="InParanoid" id="A0A1X7ULR1"/>
<protein>
    <submittedName>
        <fullName evidence="1">Uncharacterized protein</fullName>
    </submittedName>
</protein>
<organism evidence="1">
    <name type="scientific">Amphimedon queenslandica</name>
    <name type="common">Sponge</name>
    <dbReference type="NCBI Taxonomy" id="400682"/>
    <lineage>
        <taxon>Eukaryota</taxon>
        <taxon>Metazoa</taxon>
        <taxon>Porifera</taxon>
        <taxon>Demospongiae</taxon>
        <taxon>Heteroscleromorpha</taxon>
        <taxon>Haplosclerida</taxon>
        <taxon>Niphatidae</taxon>
        <taxon>Amphimedon</taxon>
    </lineage>
</organism>
<accession>A0A1X7ULR1</accession>
<sequence length="61" mass="6853">WVLIAYLIDCEFEKITSLCFQQLRDASLASHTHKLTDCLVSLLCHLKLLLTSFKMLGGIGT</sequence>
<evidence type="ECO:0000313" key="1">
    <source>
        <dbReference type="EnsemblMetazoa" id="Aqu2.1.28601_001"/>
    </source>
</evidence>
<proteinExistence type="predicted"/>
<dbReference type="AlphaFoldDB" id="A0A1X7ULR1"/>
<dbReference type="EnsemblMetazoa" id="Aqu2.1.28601_001">
    <property type="protein sequence ID" value="Aqu2.1.28601_001"/>
    <property type="gene ID" value="Aqu2.1.28601"/>
</dbReference>
<name>A0A1X7ULR1_AMPQE</name>
<reference evidence="1" key="1">
    <citation type="submission" date="2017-05" db="UniProtKB">
        <authorList>
            <consortium name="EnsemblMetazoa"/>
        </authorList>
    </citation>
    <scope>IDENTIFICATION</scope>
</reference>